<comment type="caution">
    <text evidence="4">The sequence shown here is derived from an EMBL/GenBank/DDBJ whole genome shotgun (WGS) entry which is preliminary data.</text>
</comment>
<evidence type="ECO:0000313" key="4">
    <source>
        <dbReference type="EMBL" id="MEN5380466.1"/>
    </source>
</evidence>
<keyword evidence="1" id="KW-0808">Transferase</keyword>
<dbReference type="SUPFAM" id="SSF53756">
    <property type="entry name" value="UDP-Glycosyltransferase/glycogen phosphorylase"/>
    <property type="match status" value="1"/>
</dbReference>
<dbReference type="RefSeq" id="WP_346583313.1">
    <property type="nucleotide sequence ID" value="NZ_JBDJNQ010000018.1"/>
</dbReference>
<name>A0ABV0C0B4_9SPHI</name>
<sequence>MNFYIKHFKGVAIEGGGVRNEAFYQYFRSVSSVIINDVSATNIFFRILNALKFSFYFRLRHADHIFMHMGGIFVLFPTFIFQTPLARLVFNFLGQISKNHNLHIEVNDLPYEQSRDLELPQQAFFQSFQRELFKLKDVTFHFASFSMRDYVVRFYGLKEEQCKVLINGSDKLSEPGAPTVDLLKGLDADKLKYVYVGSLNRGRQIEDLIEIYAQAGHYLLLLGPGGEWIDHDLQSKQIQNIKYLGTFTDQVALQIASLCDMGVIPYDDSRFYYNICYPTKVSFYLAAGLPILCTKLAETEQVLKGKNVAKFLDIHTWADFISKSSREEHTILKQNVLQHQEYFYWSSILQDLKL</sequence>
<evidence type="ECO:0000256" key="2">
    <source>
        <dbReference type="SAM" id="Phobius"/>
    </source>
</evidence>
<evidence type="ECO:0000256" key="1">
    <source>
        <dbReference type="ARBA" id="ARBA00022679"/>
    </source>
</evidence>
<dbReference type="Pfam" id="PF26337">
    <property type="entry name" value="Gtf3_C"/>
    <property type="match status" value="1"/>
</dbReference>
<dbReference type="PANTHER" id="PTHR46401:SF2">
    <property type="entry name" value="GLYCOSYLTRANSFERASE WBBK-RELATED"/>
    <property type="match status" value="1"/>
</dbReference>
<keyword evidence="2" id="KW-0812">Transmembrane</keyword>
<keyword evidence="5" id="KW-1185">Reference proteome</keyword>
<proteinExistence type="predicted"/>
<evidence type="ECO:0000313" key="5">
    <source>
        <dbReference type="Proteomes" id="UP001409291"/>
    </source>
</evidence>
<organism evidence="4 5">
    <name type="scientific">Sphingobacterium kitahiroshimense</name>
    <dbReference type="NCBI Taxonomy" id="470446"/>
    <lineage>
        <taxon>Bacteria</taxon>
        <taxon>Pseudomonadati</taxon>
        <taxon>Bacteroidota</taxon>
        <taxon>Sphingobacteriia</taxon>
        <taxon>Sphingobacteriales</taxon>
        <taxon>Sphingobacteriaceae</taxon>
        <taxon>Sphingobacterium</taxon>
    </lineage>
</organism>
<accession>A0ABV0C0B4</accession>
<dbReference type="InterPro" id="IPR058592">
    <property type="entry name" value="Gtf3_C"/>
</dbReference>
<dbReference type="PANTHER" id="PTHR46401">
    <property type="entry name" value="GLYCOSYLTRANSFERASE WBBK-RELATED"/>
    <property type="match status" value="1"/>
</dbReference>
<keyword evidence="2" id="KW-0472">Membrane</keyword>
<reference evidence="4 5" key="1">
    <citation type="submission" date="2024-04" db="EMBL/GenBank/DDBJ databases">
        <title>WGS of bacteria from Torrens River.</title>
        <authorList>
            <person name="Wyrsch E.R."/>
            <person name="Drigo B."/>
        </authorList>
    </citation>
    <scope>NUCLEOTIDE SEQUENCE [LARGE SCALE GENOMIC DNA]</scope>
    <source>
        <strain evidence="4 5">TWI391</strain>
    </source>
</reference>
<evidence type="ECO:0000259" key="3">
    <source>
        <dbReference type="Pfam" id="PF26337"/>
    </source>
</evidence>
<feature type="domain" description="Glucosyltransferase 3-like C-terminal" evidence="3">
    <location>
        <begin position="231"/>
        <end position="341"/>
    </location>
</feature>
<dbReference type="Gene3D" id="3.40.50.2000">
    <property type="entry name" value="Glycogen Phosphorylase B"/>
    <property type="match status" value="1"/>
</dbReference>
<feature type="transmembrane region" description="Helical" evidence="2">
    <location>
        <begin position="65"/>
        <end position="90"/>
    </location>
</feature>
<keyword evidence="2" id="KW-1133">Transmembrane helix</keyword>
<protein>
    <recommendedName>
        <fullName evidence="3">Glucosyltransferase 3-like C-terminal domain-containing protein</fullName>
    </recommendedName>
</protein>
<gene>
    <name evidence="4" type="ORF">ABE541_24615</name>
</gene>
<dbReference type="EMBL" id="JBDJNQ010000018">
    <property type="protein sequence ID" value="MEN5380466.1"/>
    <property type="molecule type" value="Genomic_DNA"/>
</dbReference>
<dbReference type="Proteomes" id="UP001409291">
    <property type="component" value="Unassembled WGS sequence"/>
</dbReference>